<dbReference type="GO" id="GO:0046872">
    <property type="term" value="F:metal ion binding"/>
    <property type="evidence" value="ECO:0007669"/>
    <property type="project" value="UniProtKB-KW"/>
</dbReference>
<dbReference type="RefSeq" id="WP_207299380.1">
    <property type="nucleotide sequence ID" value="NZ_CP071444.1"/>
</dbReference>
<sequence>MSDLSNKVILTVATTGAWPQKSDTPNIPLQPEEIAEEILDCYHAGASVAHIHIRNDENKASMDFDKFAETVKLVREKCDIVINLTTSGGIGLTDDIRIKPFYELKPEMSSFDCGSMNWQHNTVFENSPSFLEKLGLAMQEVNVKPEIEIFDAGMVYNALYYLKKGVLKAPLHFQFVLGVAGGMSATVENLVFLKSLIPEDCTWGALGIGKGHLPIMYTALAMGGHLRVGMEDNIFYAPKVLATSNRQFIERTNRIVAEFGKEVATPQETREILGLQNWNVKGHTK</sequence>
<keyword evidence="4" id="KW-0862">Zinc</keyword>
<evidence type="ECO:0000256" key="3">
    <source>
        <dbReference type="ARBA" id="ARBA00022723"/>
    </source>
</evidence>
<dbReference type="InterPro" id="IPR008567">
    <property type="entry name" value="BKACE"/>
</dbReference>
<dbReference type="PANTHER" id="PTHR37418:SF2">
    <property type="entry name" value="3-KETO-5-AMINOHEXANOATE CLEAVAGE ENZYME"/>
    <property type="match status" value="1"/>
</dbReference>
<dbReference type="AlphaFoldDB" id="A0A974XDX0"/>
<name>A0A974XDX0_9FIRM</name>
<evidence type="ECO:0000256" key="4">
    <source>
        <dbReference type="ARBA" id="ARBA00022833"/>
    </source>
</evidence>
<organism evidence="5 6">
    <name type="scientific">Alkalibacter rhizosphaerae</name>
    <dbReference type="NCBI Taxonomy" id="2815577"/>
    <lineage>
        <taxon>Bacteria</taxon>
        <taxon>Bacillati</taxon>
        <taxon>Bacillota</taxon>
        <taxon>Clostridia</taxon>
        <taxon>Eubacteriales</taxon>
        <taxon>Eubacteriaceae</taxon>
        <taxon>Alkalibacter</taxon>
    </lineage>
</organism>
<dbReference type="GO" id="GO:0043720">
    <property type="term" value="F:3-keto-5-aminohexanoate cleavage activity"/>
    <property type="evidence" value="ECO:0007669"/>
    <property type="project" value="InterPro"/>
</dbReference>
<keyword evidence="2" id="KW-0808">Transferase</keyword>
<evidence type="ECO:0000256" key="1">
    <source>
        <dbReference type="ARBA" id="ARBA00001947"/>
    </source>
</evidence>
<dbReference type="Gene3D" id="3.20.20.70">
    <property type="entry name" value="Aldolase class I"/>
    <property type="match status" value="1"/>
</dbReference>
<protein>
    <submittedName>
        <fullName evidence="5">3-keto-5-aminohexanoate cleavage protein</fullName>
    </submittedName>
</protein>
<proteinExistence type="predicted"/>
<dbReference type="EMBL" id="CP071444">
    <property type="protein sequence ID" value="QSX08038.1"/>
    <property type="molecule type" value="Genomic_DNA"/>
</dbReference>
<comment type="cofactor">
    <cofactor evidence="1">
        <name>Zn(2+)</name>
        <dbReference type="ChEBI" id="CHEBI:29105"/>
    </cofactor>
</comment>
<evidence type="ECO:0000313" key="6">
    <source>
        <dbReference type="Proteomes" id="UP000663499"/>
    </source>
</evidence>
<accession>A0A974XDX0</accession>
<reference evidence="5" key="1">
    <citation type="submission" date="2021-03" db="EMBL/GenBank/DDBJ databases">
        <title>Alkalibacter marinus sp. nov., isolated from tidal flat sediment.</title>
        <authorList>
            <person name="Namirimu T."/>
            <person name="Yang J.-A."/>
            <person name="Yang S.-H."/>
            <person name="Kim Y.-J."/>
            <person name="Kwon K.K."/>
        </authorList>
    </citation>
    <scope>NUCLEOTIDE SEQUENCE</scope>
    <source>
        <strain evidence="5">ES005</strain>
    </source>
</reference>
<keyword evidence="3" id="KW-0479">Metal-binding</keyword>
<dbReference type="PANTHER" id="PTHR37418">
    <property type="entry name" value="3-KETO-5-AMINOHEXANOATE CLEAVAGE ENZYME-RELATED"/>
    <property type="match status" value="1"/>
</dbReference>
<evidence type="ECO:0000313" key="5">
    <source>
        <dbReference type="EMBL" id="QSX08038.1"/>
    </source>
</evidence>
<dbReference type="Pfam" id="PF05853">
    <property type="entry name" value="BKACE"/>
    <property type="match status" value="1"/>
</dbReference>
<gene>
    <name evidence="5" type="ORF">J0B03_09535</name>
</gene>
<dbReference type="InterPro" id="IPR013785">
    <property type="entry name" value="Aldolase_TIM"/>
</dbReference>
<dbReference type="Proteomes" id="UP000663499">
    <property type="component" value="Chromosome"/>
</dbReference>
<dbReference type="KEGG" id="alka:J0B03_09535"/>
<evidence type="ECO:0000256" key="2">
    <source>
        <dbReference type="ARBA" id="ARBA00022679"/>
    </source>
</evidence>
<keyword evidence="6" id="KW-1185">Reference proteome</keyword>